<dbReference type="EMBL" id="JAWDGP010001539">
    <property type="protein sequence ID" value="KAK3790538.1"/>
    <property type="molecule type" value="Genomic_DNA"/>
</dbReference>
<comment type="caution">
    <text evidence="1">The sequence shown here is derived from an EMBL/GenBank/DDBJ whole genome shotgun (WGS) entry which is preliminary data.</text>
</comment>
<evidence type="ECO:0000313" key="2">
    <source>
        <dbReference type="Proteomes" id="UP001283361"/>
    </source>
</evidence>
<accession>A0AAE1AMR8</accession>
<proteinExistence type="predicted"/>
<dbReference type="AlphaFoldDB" id="A0AAE1AMR8"/>
<organism evidence="1 2">
    <name type="scientific">Elysia crispata</name>
    <name type="common">lettuce slug</name>
    <dbReference type="NCBI Taxonomy" id="231223"/>
    <lineage>
        <taxon>Eukaryota</taxon>
        <taxon>Metazoa</taxon>
        <taxon>Spiralia</taxon>
        <taxon>Lophotrochozoa</taxon>
        <taxon>Mollusca</taxon>
        <taxon>Gastropoda</taxon>
        <taxon>Heterobranchia</taxon>
        <taxon>Euthyneura</taxon>
        <taxon>Panpulmonata</taxon>
        <taxon>Sacoglossa</taxon>
        <taxon>Placobranchoidea</taxon>
        <taxon>Plakobranchidae</taxon>
        <taxon>Elysia</taxon>
    </lineage>
</organism>
<dbReference type="Proteomes" id="UP001283361">
    <property type="component" value="Unassembled WGS sequence"/>
</dbReference>
<gene>
    <name evidence="1" type="ORF">RRG08_060585</name>
</gene>
<protein>
    <submittedName>
        <fullName evidence="1">Uncharacterized protein</fullName>
    </submittedName>
</protein>
<evidence type="ECO:0000313" key="1">
    <source>
        <dbReference type="EMBL" id="KAK3790538.1"/>
    </source>
</evidence>
<reference evidence="1" key="1">
    <citation type="journal article" date="2023" name="G3 (Bethesda)">
        <title>A reference genome for the long-term kleptoplast-retaining sea slug Elysia crispata morphotype clarki.</title>
        <authorList>
            <person name="Eastman K.E."/>
            <person name="Pendleton A.L."/>
            <person name="Shaikh M.A."/>
            <person name="Suttiyut T."/>
            <person name="Ogas R."/>
            <person name="Tomko P."/>
            <person name="Gavelis G."/>
            <person name="Widhalm J.R."/>
            <person name="Wisecaver J.H."/>
        </authorList>
    </citation>
    <scope>NUCLEOTIDE SEQUENCE</scope>
    <source>
        <strain evidence="1">ECLA1</strain>
    </source>
</reference>
<keyword evidence="2" id="KW-1185">Reference proteome</keyword>
<name>A0AAE1AMR8_9GAST</name>
<sequence length="90" mass="10252">MRGSYWSSDFDDAVLTRKVAALNHANSETSEDWVGESWCFDNAFNNKGSFKFMNPAALFDNTLEAIHTSKFTNRSVCTSHRDRPIRLVDC</sequence>